<keyword evidence="2" id="KW-1185">Reference proteome</keyword>
<evidence type="ECO:0000313" key="1">
    <source>
        <dbReference type="EMBL" id="CAI5722324.1"/>
    </source>
</evidence>
<dbReference type="EMBL" id="CANTFM010000463">
    <property type="protein sequence ID" value="CAI5722324.1"/>
    <property type="molecule type" value="Genomic_DNA"/>
</dbReference>
<gene>
    <name evidence="1" type="ORF">PDE001_LOCUS2658</name>
</gene>
<proteinExistence type="predicted"/>
<dbReference type="AlphaFoldDB" id="A0AAV0TLB6"/>
<name>A0AAV0TLB6_9STRA</name>
<reference evidence="1" key="1">
    <citation type="submission" date="2022-12" db="EMBL/GenBank/DDBJ databases">
        <authorList>
            <person name="Webb A."/>
        </authorList>
    </citation>
    <scope>NUCLEOTIDE SEQUENCE</scope>
    <source>
        <strain evidence="1">Pd1</strain>
    </source>
</reference>
<comment type="caution">
    <text evidence="1">The sequence shown here is derived from an EMBL/GenBank/DDBJ whole genome shotgun (WGS) entry which is preliminary data.</text>
</comment>
<accession>A0AAV0TLB6</accession>
<evidence type="ECO:0000313" key="2">
    <source>
        <dbReference type="Proteomes" id="UP001162029"/>
    </source>
</evidence>
<organism evidence="1 2">
    <name type="scientific">Peronospora destructor</name>
    <dbReference type="NCBI Taxonomy" id="86335"/>
    <lineage>
        <taxon>Eukaryota</taxon>
        <taxon>Sar</taxon>
        <taxon>Stramenopiles</taxon>
        <taxon>Oomycota</taxon>
        <taxon>Peronosporomycetes</taxon>
        <taxon>Peronosporales</taxon>
        <taxon>Peronosporaceae</taxon>
        <taxon>Peronospora</taxon>
    </lineage>
</organism>
<dbReference type="Proteomes" id="UP001162029">
    <property type="component" value="Unassembled WGS sequence"/>
</dbReference>
<protein>
    <submittedName>
        <fullName evidence="1">Uncharacterized protein</fullName>
    </submittedName>
</protein>
<sequence>MNPGHSRTEVSNNGWDHQAIIRREQASRVMDEDLKPWDLYSLEGAEEPESPESMKNLFTRYRHIIQVLPSLVIDLGVAREVVDDQQLASVTAREIVGGTDSVGRVCRLLTGLILLDYVRNIVSQHTSRLPCVIRW</sequence>